<sequence length="105" mass="11397">MDIGGRVSASSRPAGTAMWPKTTDRPDAKRGTATPAPGPATAAPRPPRRCEATMIHRTRPRAYRGRLSFARSPDGQMRFPSPCENAVRPPLVRQVLQMPVEGGSY</sequence>
<feature type="region of interest" description="Disordered" evidence="1">
    <location>
        <begin position="1"/>
        <end position="49"/>
    </location>
</feature>
<name>A0ABP7Y0X2_9ACTN</name>
<organism evidence="2 3">
    <name type="scientific">Actinomadura keratinilytica</name>
    <dbReference type="NCBI Taxonomy" id="547461"/>
    <lineage>
        <taxon>Bacteria</taxon>
        <taxon>Bacillati</taxon>
        <taxon>Actinomycetota</taxon>
        <taxon>Actinomycetes</taxon>
        <taxon>Streptosporangiales</taxon>
        <taxon>Thermomonosporaceae</taxon>
        <taxon>Actinomadura</taxon>
    </lineage>
</organism>
<evidence type="ECO:0000313" key="2">
    <source>
        <dbReference type="EMBL" id="GAA4128895.1"/>
    </source>
</evidence>
<protein>
    <recommendedName>
        <fullName evidence="4">DUF397 domain-containing protein</fullName>
    </recommendedName>
</protein>
<evidence type="ECO:0000256" key="1">
    <source>
        <dbReference type="SAM" id="MobiDB-lite"/>
    </source>
</evidence>
<keyword evidence="3" id="KW-1185">Reference proteome</keyword>
<dbReference type="Proteomes" id="UP001500266">
    <property type="component" value="Unassembled WGS sequence"/>
</dbReference>
<evidence type="ECO:0000313" key="3">
    <source>
        <dbReference type="Proteomes" id="UP001500266"/>
    </source>
</evidence>
<accession>A0ABP7Y0X2</accession>
<dbReference type="EMBL" id="BAABDO010000004">
    <property type="protein sequence ID" value="GAA4128895.1"/>
    <property type="molecule type" value="Genomic_DNA"/>
</dbReference>
<evidence type="ECO:0008006" key="4">
    <source>
        <dbReference type="Google" id="ProtNLM"/>
    </source>
</evidence>
<comment type="caution">
    <text evidence="2">The sequence shown here is derived from an EMBL/GenBank/DDBJ whole genome shotgun (WGS) entry which is preliminary data.</text>
</comment>
<gene>
    <name evidence="2" type="ORF">GCM10022416_04970</name>
</gene>
<feature type="compositionally biased region" description="Low complexity" evidence="1">
    <location>
        <begin position="31"/>
        <end position="43"/>
    </location>
</feature>
<proteinExistence type="predicted"/>
<reference evidence="3" key="1">
    <citation type="journal article" date="2019" name="Int. J. Syst. Evol. Microbiol.">
        <title>The Global Catalogue of Microorganisms (GCM) 10K type strain sequencing project: providing services to taxonomists for standard genome sequencing and annotation.</title>
        <authorList>
            <consortium name="The Broad Institute Genomics Platform"/>
            <consortium name="The Broad Institute Genome Sequencing Center for Infectious Disease"/>
            <person name="Wu L."/>
            <person name="Ma J."/>
        </authorList>
    </citation>
    <scope>NUCLEOTIDE SEQUENCE [LARGE SCALE GENOMIC DNA]</scope>
    <source>
        <strain evidence="3">JCM 17316</strain>
    </source>
</reference>